<dbReference type="RefSeq" id="WP_379528285.1">
    <property type="nucleotide sequence ID" value="NZ_JBHSBI010000005.1"/>
</dbReference>
<feature type="transmembrane region" description="Helical" evidence="8">
    <location>
        <begin position="338"/>
        <end position="360"/>
    </location>
</feature>
<organism evidence="9 10">
    <name type="scientific">Nonomuraea purpurea</name>
    <dbReference type="NCBI Taxonomy" id="1849276"/>
    <lineage>
        <taxon>Bacteria</taxon>
        <taxon>Bacillati</taxon>
        <taxon>Actinomycetota</taxon>
        <taxon>Actinomycetes</taxon>
        <taxon>Streptosporangiales</taxon>
        <taxon>Streptosporangiaceae</taxon>
        <taxon>Nonomuraea</taxon>
    </lineage>
</organism>
<feature type="compositionally biased region" description="Basic and acidic residues" evidence="7">
    <location>
        <begin position="401"/>
        <end position="424"/>
    </location>
</feature>
<comment type="subcellular location">
    <subcellularLocation>
        <location evidence="1">Cell membrane</location>
        <topology evidence="1">Multi-pass membrane protein</topology>
    </subcellularLocation>
</comment>
<dbReference type="Proteomes" id="UP001595851">
    <property type="component" value="Unassembled WGS sequence"/>
</dbReference>
<feature type="transmembrane region" description="Helical" evidence="8">
    <location>
        <begin position="12"/>
        <end position="32"/>
    </location>
</feature>
<dbReference type="CDD" id="cd06173">
    <property type="entry name" value="MFS_MefA_like"/>
    <property type="match status" value="1"/>
</dbReference>
<dbReference type="Gene3D" id="1.20.1250.20">
    <property type="entry name" value="MFS general substrate transporter like domains"/>
    <property type="match status" value="1"/>
</dbReference>
<reference evidence="10" key="1">
    <citation type="journal article" date="2019" name="Int. J. Syst. Evol. Microbiol.">
        <title>The Global Catalogue of Microorganisms (GCM) 10K type strain sequencing project: providing services to taxonomists for standard genome sequencing and annotation.</title>
        <authorList>
            <consortium name="The Broad Institute Genomics Platform"/>
            <consortium name="The Broad Institute Genome Sequencing Center for Infectious Disease"/>
            <person name="Wu L."/>
            <person name="Ma J."/>
        </authorList>
    </citation>
    <scope>NUCLEOTIDE SEQUENCE [LARGE SCALE GENOMIC DNA]</scope>
    <source>
        <strain evidence="10">TBRC 1276</strain>
    </source>
</reference>
<evidence type="ECO:0000313" key="9">
    <source>
        <dbReference type="EMBL" id="MFC4008211.1"/>
    </source>
</evidence>
<gene>
    <name evidence="9" type="ORF">ACFOY2_13345</name>
</gene>
<protein>
    <submittedName>
        <fullName evidence="9">MFS transporter</fullName>
    </submittedName>
</protein>
<keyword evidence="5 8" id="KW-1133">Transmembrane helix</keyword>
<evidence type="ECO:0000256" key="7">
    <source>
        <dbReference type="SAM" id="MobiDB-lite"/>
    </source>
</evidence>
<feature type="transmembrane region" description="Helical" evidence="8">
    <location>
        <begin position="366"/>
        <end position="385"/>
    </location>
</feature>
<proteinExistence type="predicted"/>
<feature type="transmembrane region" description="Helical" evidence="8">
    <location>
        <begin position="297"/>
        <end position="317"/>
    </location>
</feature>
<name>A0ABV8G2L7_9ACTN</name>
<evidence type="ECO:0000256" key="4">
    <source>
        <dbReference type="ARBA" id="ARBA00022692"/>
    </source>
</evidence>
<keyword evidence="3" id="KW-1003">Cell membrane</keyword>
<keyword evidence="2" id="KW-0813">Transport</keyword>
<dbReference type="PANTHER" id="PTHR23513">
    <property type="entry name" value="INTEGRAL MEMBRANE EFFLUX PROTEIN-RELATED"/>
    <property type="match status" value="1"/>
</dbReference>
<feature type="transmembrane region" description="Helical" evidence="8">
    <location>
        <begin position="274"/>
        <end position="291"/>
    </location>
</feature>
<feature type="transmembrane region" description="Helical" evidence="8">
    <location>
        <begin position="69"/>
        <end position="89"/>
    </location>
</feature>
<dbReference type="Pfam" id="PF05977">
    <property type="entry name" value="MFS_3"/>
    <property type="match status" value="1"/>
</dbReference>
<keyword evidence="6 8" id="KW-0472">Membrane</keyword>
<dbReference type="InterPro" id="IPR010290">
    <property type="entry name" value="TM_effector"/>
</dbReference>
<dbReference type="PANTHER" id="PTHR23513:SF6">
    <property type="entry name" value="MAJOR FACILITATOR SUPERFAMILY ASSOCIATED DOMAIN-CONTAINING PROTEIN"/>
    <property type="match status" value="1"/>
</dbReference>
<feature type="transmembrane region" description="Helical" evidence="8">
    <location>
        <begin position="238"/>
        <end position="262"/>
    </location>
</feature>
<dbReference type="EMBL" id="JBHSBI010000005">
    <property type="protein sequence ID" value="MFC4008211.1"/>
    <property type="molecule type" value="Genomic_DNA"/>
</dbReference>
<dbReference type="InterPro" id="IPR036259">
    <property type="entry name" value="MFS_trans_sf"/>
</dbReference>
<dbReference type="SUPFAM" id="SSF103473">
    <property type="entry name" value="MFS general substrate transporter"/>
    <property type="match status" value="1"/>
</dbReference>
<accession>A0ABV8G2L7</accession>
<evidence type="ECO:0000256" key="8">
    <source>
        <dbReference type="SAM" id="Phobius"/>
    </source>
</evidence>
<comment type="caution">
    <text evidence="9">The sequence shown here is derived from an EMBL/GenBank/DDBJ whole genome shotgun (WGS) entry which is preliminary data.</text>
</comment>
<evidence type="ECO:0000256" key="2">
    <source>
        <dbReference type="ARBA" id="ARBA00022448"/>
    </source>
</evidence>
<evidence type="ECO:0000256" key="3">
    <source>
        <dbReference type="ARBA" id="ARBA00022475"/>
    </source>
</evidence>
<evidence type="ECO:0000256" key="5">
    <source>
        <dbReference type="ARBA" id="ARBA00022989"/>
    </source>
</evidence>
<keyword evidence="4 8" id="KW-0812">Transmembrane</keyword>
<evidence type="ECO:0000313" key="10">
    <source>
        <dbReference type="Proteomes" id="UP001595851"/>
    </source>
</evidence>
<feature type="transmembrane region" description="Helical" evidence="8">
    <location>
        <begin position="95"/>
        <end position="114"/>
    </location>
</feature>
<evidence type="ECO:0000256" key="1">
    <source>
        <dbReference type="ARBA" id="ARBA00004651"/>
    </source>
</evidence>
<keyword evidence="10" id="KW-1185">Reference proteome</keyword>
<evidence type="ECO:0000256" key="6">
    <source>
        <dbReference type="ARBA" id="ARBA00023136"/>
    </source>
</evidence>
<sequence length="439" mass="45282">MTFRTLWFGEIGARFGYQITVFLLPLAVATVLRGSAGEVGLVSAAQTIPVLAFSLLAGVWVGRFPERGLLIVTNLLRGAAFGAVGILYAAQGLTVWALLAVAAAIGLVSLLYDVGYQVTIPRRLPAESLVSANGFIQATTSVAQMAGPALAGFLVQSLPFPWVVGVTSGLFVLSALVFGLLRPAAEEAGLAQRPSVRAGLAFVWKCRPIRDLCLQSSLFNLHEQAFLTIFLFHGLHTLGLSAGTLGAVIGLGSVGALVGSLLAGPAGRGLHLGWILRVSIFVAAAALLVVPAAGGSLPLICLAFGVNGAALALYNVFAISLRQALPPERHLGPVTAAYRMATVGMMPLGSLLGGTLADLAGTSTSLWLTTVSLTASSLVLFTSPLRLARTTVDAKNSIEGELHAESATRDGDFSAEDRHAHDAGAHGAPGVQDGGRPPS</sequence>
<feature type="transmembrane region" description="Helical" evidence="8">
    <location>
        <begin position="160"/>
        <end position="181"/>
    </location>
</feature>
<feature type="region of interest" description="Disordered" evidence="7">
    <location>
        <begin position="401"/>
        <end position="439"/>
    </location>
</feature>
<feature type="transmembrane region" description="Helical" evidence="8">
    <location>
        <begin position="44"/>
        <end position="62"/>
    </location>
</feature>